<feature type="transmembrane region" description="Helical" evidence="1">
    <location>
        <begin position="37"/>
        <end position="57"/>
    </location>
</feature>
<sequence length="66" mass="7117">MDRGSIAYVLSTPTKRSAIAFTQAIESIGTGEVNTAFIWKLAVLAVIAIAFYTAGALRFQKKDLPL</sequence>
<proteinExistence type="predicted"/>
<dbReference type="Proteomes" id="UP000823886">
    <property type="component" value="Unassembled WGS sequence"/>
</dbReference>
<gene>
    <name evidence="2" type="ORF">H9753_10325</name>
</gene>
<accession>A0A9D2PQ76</accession>
<dbReference type="EMBL" id="DWVZ01000142">
    <property type="protein sequence ID" value="HJC63995.1"/>
    <property type="molecule type" value="Genomic_DNA"/>
</dbReference>
<reference evidence="2" key="2">
    <citation type="submission" date="2021-04" db="EMBL/GenBank/DDBJ databases">
        <authorList>
            <person name="Gilroy R."/>
        </authorList>
    </citation>
    <scope>NUCLEOTIDE SEQUENCE</scope>
    <source>
        <strain evidence="2">ChiBcec2-3848</strain>
    </source>
</reference>
<name>A0A9D2PQ76_9FIRM</name>
<evidence type="ECO:0000313" key="2">
    <source>
        <dbReference type="EMBL" id="HJC63995.1"/>
    </source>
</evidence>
<protein>
    <submittedName>
        <fullName evidence="2">Uncharacterized protein</fullName>
    </submittedName>
</protein>
<evidence type="ECO:0000256" key="1">
    <source>
        <dbReference type="SAM" id="Phobius"/>
    </source>
</evidence>
<comment type="caution">
    <text evidence="2">The sequence shown here is derived from an EMBL/GenBank/DDBJ whole genome shotgun (WGS) entry which is preliminary data.</text>
</comment>
<keyword evidence="1" id="KW-1133">Transmembrane helix</keyword>
<keyword evidence="1" id="KW-0472">Membrane</keyword>
<evidence type="ECO:0000313" key="3">
    <source>
        <dbReference type="Proteomes" id="UP000823886"/>
    </source>
</evidence>
<dbReference type="AlphaFoldDB" id="A0A9D2PQ76"/>
<reference evidence="2" key="1">
    <citation type="journal article" date="2021" name="PeerJ">
        <title>Extensive microbial diversity within the chicken gut microbiome revealed by metagenomics and culture.</title>
        <authorList>
            <person name="Gilroy R."/>
            <person name="Ravi A."/>
            <person name="Getino M."/>
            <person name="Pursley I."/>
            <person name="Horton D.L."/>
            <person name="Alikhan N.F."/>
            <person name="Baker D."/>
            <person name="Gharbi K."/>
            <person name="Hall N."/>
            <person name="Watson M."/>
            <person name="Adriaenssens E.M."/>
            <person name="Foster-Nyarko E."/>
            <person name="Jarju S."/>
            <person name="Secka A."/>
            <person name="Antonio M."/>
            <person name="Oren A."/>
            <person name="Chaudhuri R.R."/>
            <person name="La Ragione R."/>
            <person name="Hildebrand F."/>
            <person name="Pallen M.J."/>
        </authorList>
    </citation>
    <scope>NUCLEOTIDE SEQUENCE</scope>
    <source>
        <strain evidence="2">ChiBcec2-3848</strain>
    </source>
</reference>
<keyword evidence="1" id="KW-0812">Transmembrane</keyword>
<organism evidence="2 3">
    <name type="scientific">Candidatus Blautia merdavium</name>
    <dbReference type="NCBI Taxonomy" id="2838494"/>
    <lineage>
        <taxon>Bacteria</taxon>
        <taxon>Bacillati</taxon>
        <taxon>Bacillota</taxon>
        <taxon>Clostridia</taxon>
        <taxon>Lachnospirales</taxon>
        <taxon>Lachnospiraceae</taxon>
        <taxon>Blautia</taxon>
    </lineage>
</organism>